<dbReference type="Proteomes" id="UP001501207">
    <property type="component" value="Unassembled WGS sequence"/>
</dbReference>
<feature type="signal peptide" evidence="1">
    <location>
        <begin position="1"/>
        <end position="30"/>
    </location>
</feature>
<keyword evidence="3" id="KW-1185">Reference proteome</keyword>
<evidence type="ECO:0000313" key="3">
    <source>
        <dbReference type="Proteomes" id="UP001501207"/>
    </source>
</evidence>
<dbReference type="EMBL" id="BAABFN010000002">
    <property type="protein sequence ID" value="GAA4306096.1"/>
    <property type="molecule type" value="Genomic_DNA"/>
</dbReference>
<name>A0ABP8FKQ9_9BACT</name>
<accession>A0ABP8FKQ9</accession>
<sequence>MNRTINFSQKQRAFRRLAAITAITAAAAYALSGCNESTILGQDLIPGIDNINTFQTDTFTVIAHTVYKPDSLLTSATPEMTVGAINGDPVFGTTTGIAYTQLGLSSSEFKFTGDNVSIDSAVLSFSFTGYYGDSLGPQQYTVYRINDPAFKLAENDSTLSRFYASQQFHIDQGNPLGNVTVTPKTLQDSVTIWNIKDAPQLRIPLSNAFAQELGQQSSEGAFYNDSAFQKFLNGFALVPDSATAGRKSLVYLDLSADVTGMTVFYHNSTDDSLTAFFPVGNTSATANYIHRNYSGTEAETAFNGPQPEGDKLLYLQERPGLYVDVQIPYLKQFPNAIINSAELIMTQANTANSQKEIYNAPNELFLFQYKGGDSLGFVVDAGAYQDFSTGGYAFSNLAGFGGFKGSTTVNGVQLTQYKLNISRFMQHLISDREGTPEVNFGFKLQIYNAAGLSYNHGRVVLGGGNNDEVPMKLKVIYTKLR</sequence>
<evidence type="ECO:0000313" key="2">
    <source>
        <dbReference type="EMBL" id="GAA4306096.1"/>
    </source>
</evidence>
<reference evidence="3" key="1">
    <citation type="journal article" date="2019" name="Int. J. Syst. Evol. Microbiol.">
        <title>The Global Catalogue of Microorganisms (GCM) 10K type strain sequencing project: providing services to taxonomists for standard genome sequencing and annotation.</title>
        <authorList>
            <consortium name="The Broad Institute Genomics Platform"/>
            <consortium name="The Broad Institute Genome Sequencing Center for Infectious Disease"/>
            <person name="Wu L."/>
            <person name="Ma J."/>
        </authorList>
    </citation>
    <scope>NUCLEOTIDE SEQUENCE [LARGE SCALE GENOMIC DNA]</scope>
    <source>
        <strain evidence="3">JCM 17664</strain>
    </source>
</reference>
<evidence type="ECO:0008006" key="4">
    <source>
        <dbReference type="Google" id="ProtNLM"/>
    </source>
</evidence>
<dbReference type="RefSeq" id="WP_344976961.1">
    <property type="nucleotide sequence ID" value="NZ_BAABFN010000002.1"/>
</dbReference>
<organism evidence="2 3">
    <name type="scientific">Compostibacter hankyongensis</name>
    <dbReference type="NCBI Taxonomy" id="1007089"/>
    <lineage>
        <taxon>Bacteria</taxon>
        <taxon>Pseudomonadati</taxon>
        <taxon>Bacteroidota</taxon>
        <taxon>Chitinophagia</taxon>
        <taxon>Chitinophagales</taxon>
        <taxon>Chitinophagaceae</taxon>
        <taxon>Compostibacter</taxon>
    </lineage>
</organism>
<proteinExistence type="predicted"/>
<keyword evidence="1" id="KW-0732">Signal</keyword>
<evidence type="ECO:0000256" key="1">
    <source>
        <dbReference type="SAM" id="SignalP"/>
    </source>
</evidence>
<gene>
    <name evidence="2" type="ORF">GCM10023143_11790</name>
</gene>
<dbReference type="Pfam" id="PF14092">
    <property type="entry name" value="DUF4270"/>
    <property type="match status" value="1"/>
</dbReference>
<comment type="caution">
    <text evidence="2">The sequence shown here is derived from an EMBL/GenBank/DDBJ whole genome shotgun (WGS) entry which is preliminary data.</text>
</comment>
<dbReference type="PROSITE" id="PS51257">
    <property type="entry name" value="PROKAR_LIPOPROTEIN"/>
    <property type="match status" value="1"/>
</dbReference>
<feature type="chain" id="PRO_5046810963" description="DUF4270 domain-containing protein" evidence="1">
    <location>
        <begin position="31"/>
        <end position="481"/>
    </location>
</feature>
<dbReference type="InterPro" id="IPR025366">
    <property type="entry name" value="DUF4270"/>
</dbReference>
<protein>
    <recommendedName>
        <fullName evidence="4">DUF4270 domain-containing protein</fullName>
    </recommendedName>
</protein>